<dbReference type="AlphaFoldDB" id="A0A8K0QY35"/>
<dbReference type="EMBL" id="JAGMVJ010000021">
    <property type="protein sequence ID" value="KAH7074213.1"/>
    <property type="molecule type" value="Genomic_DNA"/>
</dbReference>
<evidence type="ECO:0000313" key="3">
    <source>
        <dbReference type="Proteomes" id="UP000813461"/>
    </source>
</evidence>
<feature type="compositionally biased region" description="Polar residues" evidence="1">
    <location>
        <begin position="432"/>
        <end position="443"/>
    </location>
</feature>
<organism evidence="2 3">
    <name type="scientific">Paraphoma chrysanthemicola</name>
    <dbReference type="NCBI Taxonomy" id="798071"/>
    <lineage>
        <taxon>Eukaryota</taxon>
        <taxon>Fungi</taxon>
        <taxon>Dikarya</taxon>
        <taxon>Ascomycota</taxon>
        <taxon>Pezizomycotina</taxon>
        <taxon>Dothideomycetes</taxon>
        <taxon>Pleosporomycetidae</taxon>
        <taxon>Pleosporales</taxon>
        <taxon>Pleosporineae</taxon>
        <taxon>Phaeosphaeriaceae</taxon>
        <taxon>Paraphoma</taxon>
    </lineage>
</organism>
<dbReference type="PANTHER" id="PTHR48148:SF3">
    <property type="entry name" value="KERATINOCYTE PROLINE-RICH PROTEIN"/>
    <property type="match status" value="1"/>
</dbReference>
<reference evidence="2" key="1">
    <citation type="journal article" date="2021" name="Nat. Commun.">
        <title>Genetic determinants of endophytism in the Arabidopsis root mycobiome.</title>
        <authorList>
            <person name="Mesny F."/>
            <person name="Miyauchi S."/>
            <person name="Thiergart T."/>
            <person name="Pickel B."/>
            <person name="Atanasova L."/>
            <person name="Karlsson M."/>
            <person name="Huettel B."/>
            <person name="Barry K.W."/>
            <person name="Haridas S."/>
            <person name="Chen C."/>
            <person name="Bauer D."/>
            <person name="Andreopoulos W."/>
            <person name="Pangilinan J."/>
            <person name="LaButti K."/>
            <person name="Riley R."/>
            <person name="Lipzen A."/>
            <person name="Clum A."/>
            <person name="Drula E."/>
            <person name="Henrissat B."/>
            <person name="Kohler A."/>
            <person name="Grigoriev I.V."/>
            <person name="Martin F.M."/>
            <person name="Hacquard S."/>
        </authorList>
    </citation>
    <scope>NUCLEOTIDE SEQUENCE</scope>
    <source>
        <strain evidence="2">MPI-SDFR-AT-0120</strain>
    </source>
</reference>
<proteinExistence type="predicted"/>
<feature type="compositionally biased region" description="Low complexity" evidence="1">
    <location>
        <begin position="516"/>
        <end position="527"/>
    </location>
</feature>
<feature type="compositionally biased region" description="Pro residues" evidence="1">
    <location>
        <begin position="270"/>
        <end position="281"/>
    </location>
</feature>
<evidence type="ECO:0000313" key="2">
    <source>
        <dbReference type="EMBL" id="KAH7074213.1"/>
    </source>
</evidence>
<comment type="caution">
    <text evidence="2">The sequence shown here is derived from an EMBL/GenBank/DDBJ whole genome shotgun (WGS) entry which is preliminary data.</text>
</comment>
<feature type="region of interest" description="Disordered" evidence="1">
    <location>
        <begin position="243"/>
        <end position="615"/>
    </location>
</feature>
<sequence>MPDASTSTPASASVATKASAIPLTSKAPASRPAPSSSWVKELTGRTPWLRTLRAQNATEVFDNIDCGTSISPDASDSESSKVIYHSTATHPLAPTTGDAFALAYGREPTNADYDSHKMGLAGLGRYGKGHRSHVLMYGQAFVVKKKERSAGYVDSSFQTKDGDERRKAIKTAKTKASMTAARFNRLLAEDGLKIVPETKTKKILHSEQLSVRIPLDKNGNVMDGQDHTGSFLPNLTMHEIEGETTANSPRSRHDSVNSTPQTSVSRNATPPSPDAPSPSPSLPLLTENVPPLSPADAEVNSQQPQPIPALEPSDRDDVEGYSEFAPKDEDEKIYSKYIVSRVPHSRLREDHLPSPARTPEMRERRTISPSTQHPPSSPREIAKSPATRKRKSCDTVEPITPQGSKRHKTDQVQEDATDMMDAGPSFAHKDASNLSARPQSLHSGSDDNKAMPRTLSKSTDARPATPIFQRRDGFAPAPRPARSSKVSKSEYSSDAEISNSKTPPPQVNAPRVAAEVVPPKQQQQSVVINSVPDAVSKSSKIEQQEIAQQLKKKPAAPSNRLKKKPEQQHYSVRARLHGAQNSNVQASRGNYHRYNNDRYGRHQDRHQRRREENHR</sequence>
<dbReference type="OrthoDB" id="3693838at2759"/>
<dbReference type="PANTHER" id="PTHR48148">
    <property type="entry name" value="KERATINOCYTE PROLINE-RICH PROTEIN"/>
    <property type="match status" value="1"/>
</dbReference>
<feature type="compositionally biased region" description="Basic and acidic residues" evidence="1">
    <location>
        <begin position="325"/>
        <end position="334"/>
    </location>
</feature>
<gene>
    <name evidence="2" type="ORF">FB567DRAFT_597366</name>
</gene>
<protein>
    <submittedName>
        <fullName evidence="2">Uncharacterized protein</fullName>
    </submittedName>
</protein>
<accession>A0A8K0QY35</accession>
<feature type="compositionally biased region" description="Polar residues" evidence="1">
    <location>
        <begin position="579"/>
        <end position="588"/>
    </location>
</feature>
<dbReference type="Proteomes" id="UP000813461">
    <property type="component" value="Unassembled WGS sequence"/>
</dbReference>
<name>A0A8K0QY35_9PLEO</name>
<feature type="region of interest" description="Disordered" evidence="1">
    <location>
        <begin position="1"/>
        <end position="40"/>
    </location>
</feature>
<feature type="compositionally biased region" description="Polar residues" evidence="1">
    <location>
        <begin position="256"/>
        <end position="269"/>
    </location>
</feature>
<feature type="compositionally biased region" description="Low complexity" evidence="1">
    <location>
        <begin position="483"/>
        <end position="492"/>
    </location>
</feature>
<keyword evidence="3" id="KW-1185">Reference proteome</keyword>
<evidence type="ECO:0000256" key="1">
    <source>
        <dbReference type="SAM" id="MobiDB-lite"/>
    </source>
</evidence>
<feature type="compositionally biased region" description="Low complexity" evidence="1">
    <location>
        <begin position="1"/>
        <end position="37"/>
    </location>
</feature>